<dbReference type="Pfam" id="PF00800">
    <property type="entry name" value="PDT"/>
    <property type="match status" value="1"/>
</dbReference>
<dbReference type="GO" id="GO:0005737">
    <property type="term" value="C:cytoplasm"/>
    <property type="evidence" value="ECO:0007669"/>
    <property type="project" value="TreeGrafter"/>
</dbReference>
<keyword evidence="14" id="KW-1185">Reference proteome</keyword>
<keyword evidence="4 10" id="KW-0028">Amino-acid biosynthesis</keyword>
<organism evidence="13 14">
    <name type="scientific">Corynebacterium mustelae</name>
    <dbReference type="NCBI Taxonomy" id="571915"/>
    <lineage>
        <taxon>Bacteria</taxon>
        <taxon>Bacillati</taxon>
        <taxon>Actinomycetota</taxon>
        <taxon>Actinomycetes</taxon>
        <taxon>Mycobacteriales</taxon>
        <taxon>Corynebacteriaceae</taxon>
        <taxon>Corynebacterium</taxon>
    </lineage>
</organism>
<dbReference type="KEGG" id="cmv:CMUST_14435"/>
<evidence type="ECO:0000256" key="4">
    <source>
        <dbReference type="ARBA" id="ARBA00022605"/>
    </source>
</evidence>
<dbReference type="Gene3D" id="3.30.70.260">
    <property type="match status" value="1"/>
</dbReference>
<dbReference type="PROSITE" id="PS00857">
    <property type="entry name" value="PREPHENATE_DEHYDR_1"/>
    <property type="match status" value="1"/>
</dbReference>
<dbReference type="GO" id="GO:0009094">
    <property type="term" value="P:L-phenylalanine biosynthetic process"/>
    <property type="evidence" value="ECO:0007669"/>
    <property type="project" value="UniProtKB-UniPathway"/>
</dbReference>
<dbReference type="Pfam" id="PF01842">
    <property type="entry name" value="ACT"/>
    <property type="match status" value="1"/>
</dbReference>
<dbReference type="RefSeq" id="WP_047263063.1">
    <property type="nucleotide sequence ID" value="NZ_CP011542.1"/>
</dbReference>
<feature type="domain" description="ACT" evidence="12">
    <location>
        <begin position="201"/>
        <end position="278"/>
    </location>
</feature>
<reference evidence="14" key="2">
    <citation type="submission" date="2015-05" db="EMBL/GenBank/DDBJ databases">
        <title>Complete genome sequence of Corynebacterium mustelae DSM 45274, isolated from various tissues of a male ferret with lethal sepsis.</title>
        <authorList>
            <person name="Ruckert C."/>
            <person name="Albersmeier A."/>
            <person name="Winkler A."/>
            <person name="Tauch A."/>
        </authorList>
    </citation>
    <scope>NUCLEOTIDE SEQUENCE [LARGE SCALE GENOMIC DNA]</scope>
    <source>
        <strain evidence="14">DSM 45274</strain>
    </source>
</reference>
<evidence type="ECO:0000256" key="10">
    <source>
        <dbReference type="RuleBase" id="RU361254"/>
    </source>
</evidence>
<evidence type="ECO:0000256" key="5">
    <source>
        <dbReference type="ARBA" id="ARBA00023141"/>
    </source>
</evidence>
<dbReference type="InterPro" id="IPR008242">
    <property type="entry name" value="Chor_mutase/pphenate_deHydtase"/>
</dbReference>
<evidence type="ECO:0000313" key="13">
    <source>
        <dbReference type="EMBL" id="AKK07180.1"/>
    </source>
</evidence>
<dbReference type="FunFam" id="3.30.70.260:FF:000012">
    <property type="entry name" value="Prephenate dehydratase"/>
    <property type="match status" value="1"/>
</dbReference>
<dbReference type="PROSITE" id="PS51171">
    <property type="entry name" value="PREPHENATE_DEHYDR_3"/>
    <property type="match status" value="1"/>
</dbReference>
<dbReference type="EC" id="4.2.1.51" evidence="2 10"/>
<evidence type="ECO:0000256" key="6">
    <source>
        <dbReference type="ARBA" id="ARBA00023222"/>
    </source>
</evidence>
<dbReference type="OrthoDB" id="9802281at2"/>
<dbReference type="PANTHER" id="PTHR21022">
    <property type="entry name" value="PREPHENATE DEHYDRATASE P PROTEIN"/>
    <property type="match status" value="1"/>
</dbReference>
<dbReference type="EMBL" id="CP011542">
    <property type="protein sequence ID" value="AKK07180.1"/>
    <property type="molecule type" value="Genomic_DNA"/>
</dbReference>
<accession>A0A0G3H371</accession>
<dbReference type="InterPro" id="IPR001086">
    <property type="entry name" value="Preph_deHydtase"/>
</dbReference>
<evidence type="ECO:0000256" key="1">
    <source>
        <dbReference type="ARBA" id="ARBA00004741"/>
    </source>
</evidence>
<dbReference type="InterPro" id="IPR002912">
    <property type="entry name" value="ACT_dom"/>
</dbReference>
<evidence type="ECO:0000256" key="9">
    <source>
        <dbReference type="PIRSR" id="PIRSR001500-2"/>
    </source>
</evidence>
<dbReference type="Gene3D" id="3.40.190.10">
    <property type="entry name" value="Periplasmic binding protein-like II"/>
    <property type="match status" value="2"/>
</dbReference>
<keyword evidence="7 10" id="KW-0456">Lyase</keyword>
<dbReference type="NCBIfam" id="NF008865">
    <property type="entry name" value="PRK11898.1"/>
    <property type="match status" value="1"/>
</dbReference>
<dbReference type="Proteomes" id="UP000035199">
    <property type="component" value="Chromosome"/>
</dbReference>
<evidence type="ECO:0000259" key="11">
    <source>
        <dbReference type="PROSITE" id="PS51171"/>
    </source>
</evidence>
<evidence type="ECO:0000256" key="8">
    <source>
        <dbReference type="ARBA" id="ARBA00047848"/>
    </source>
</evidence>
<dbReference type="SUPFAM" id="SSF55021">
    <property type="entry name" value="ACT-like"/>
    <property type="match status" value="1"/>
</dbReference>
<protein>
    <recommendedName>
        <fullName evidence="3 10">Prephenate dehydratase</fullName>
        <shortName evidence="10">PDT</shortName>
        <ecNumber evidence="2 10">4.2.1.51</ecNumber>
    </recommendedName>
</protein>
<proteinExistence type="predicted"/>
<evidence type="ECO:0000259" key="12">
    <source>
        <dbReference type="PROSITE" id="PS51671"/>
    </source>
</evidence>
<dbReference type="InterPro" id="IPR018528">
    <property type="entry name" value="Preph_deHydtase_CS"/>
</dbReference>
<reference evidence="13 14" key="1">
    <citation type="journal article" date="2015" name="Genome Announc.">
        <title>Complete Genome Sequence of the Type Strain Corynebacterium mustelae DSM 45274, Isolated from Various Tissues of a Male Ferret with Lethal Sepsis.</title>
        <authorList>
            <person name="Ruckert C."/>
            <person name="Eimer J."/>
            <person name="Winkler A."/>
            <person name="Tauch A."/>
        </authorList>
    </citation>
    <scope>NUCLEOTIDE SEQUENCE [LARGE SCALE GENOMIC DNA]</scope>
    <source>
        <strain evidence="13 14">DSM 45274</strain>
    </source>
</reference>
<comment type="pathway">
    <text evidence="1 10">Amino-acid biosynthesis; L-phenylalanine biosynthesis; phenylpyruvate from prephenate: step 1/1.</text>
</comment>
<name>A0A0G3H371_9CORY</name>
<evidence type="ECO:0000256" key="3">
    <source>
        <dbReference type="ARBA" id="ARBA00021872"/>
    </source>
</evidence>
<dbReference type="AlphaFoldDB" id="A0A0G3H371"/>
<evidence type="ECO:0000313" key="14">
    <source>
        <dbReference type="Proteomes" id="UP000035199"/>
    </source>
</evidence>
<dbReference type="STRING" id="571915.CMUST_14435"/>
<dbReference type="InterPro" id="IPR045865">
    <property type="entry name" value="ACT-like_dom_sf"/>
</dbReference>
<keyword evidence="6 10" id="KW-0584">Phenylalanine biosynthesis</keyword>
<keyword evidence="5 10" id="KW-0057">Aromatic amino acid biosynthesis</keyword>
<dbReference type="CDD" id="cd13632">
    <property type="entry name" value="PBP2_Aa-PDT_like"/>
    <property type="match status" value="1"/>
</dbReference>
<gene>
    <name evidence="10 13" type="primary">pheA</name>
    <name evidence="13" type="ORF">CMUST_14435</name>
</gene>
<feature type="site" description="Essential for prephenate dehydratase activity" evidence="9">
    <location>
        <position position="180"/>
    </location>
</feature>
<dbReference type="PATRIC" id="fig|571915.4.peg.3100"/>
<evidence type="ECO:0000256" key="2">
    <source>
        <dbReference type="ARBA" id="ARBA00013147"/>
    </source>
</evidence>
<dbReference type="PANTHER" id="PTHR21022:SF19">
    <property type="entry name" value="PREPHENATE DEHYDRATASE-RELATED"/>
    <property type="match status" value="1"/>
</dbReference>
<dbReference type="UniPathway" id="UPA00121">
    <property type="reaction ID" value="UER00345"/>
</dbReference>
<dbReference type="CDD" id="cd04905">
    <property type="entry name" value="ACT_CM-PDT"/>
    <property type="match status" value="1"/>
</dbReference>
<evidence type="ECO:0000256" key="7">
    <source>
        <dbReference type="ARBA" id="ARBA00023239"/>
    </source>
</evidence>
<dbReference type="PIRSF" id="PIRSF001500">
    <property type="entry name" value="Chor_mut_pdt_Ppr"/>
    <property type="match status" value="1"/>
</dbReference>
<comment type="catalytic activity">
    <reaction evidence="8 10">
        <text>prephenate + H(+) = 3-phenylpyruvate + CO2 + H2O</text>
        <dbReference type="Rhea" id="RHEA:21648"/>
        <dbReference type="ChEBI" id="CHEBI:15377"/>
        <dbReference type="ChEBI" id="CHEBI:15378"/>
        <dbReference type="ChEBI" id="CHEBI:16526"/>
        <dbReference type="ChEBI" id="CHEBI:18005"/>
        <dbReference type="ChEBI" id="CHEBI:29934"/>
        <dbReference type="EC" id="4.2.1.51"/>
    </reaction>
</comment>
<sequence length="315" mass="33425">MSATVSYLGPAGTFTEAALWKFAETGVFRTLDITPLPATNPREAIDAVRDGAADFACVAIENSVDGPVTPTFDAIAAGRGVHIYAELDLPIAFAMMVKPGIDLSQVHRVATHPVAYQQVKTWLAETIGEHEFIPASSNAAAAQLVADGGADLAAAPTRSADLFALDIVADDIADVAGARTRFVVVGPSGPPPKPTGVDRTAVVFTLRNEPGSLVAALTEFAVRGVDLSRIESRPIETGLGTYRFHVDINGHIADPLVAEALRALYTHCDSIRFLGSWPVAQANDRELELHQHRQRLAEADAWVKAAAVGQESESE</sequence>
<dbReference type="PROSITE" id="PS00858">
    <property type="entry name" value="PREPHENATE_DEHYDR_2"/>
    <property type="match status" value="1"/>
</dbReference>
<dbReference type="PROSITE" id="PS51671">
    <property type="entry name" value="ACT"/>
    <property type="match status" value="1"/>
</dbReference>
<dbReference type="SUPFAM" id="SSF53850">
    <property type="entry name" value="Periplasmic binding protein-like II"/>
    <property type="match status" value="1"/>
</dbReference>
<dbReference type="GO" id="GO:0004664">
    <property type="term" value="F:prephenate dehydratase activity"/>
    <property type="evidence" value="ECO:0007669"/>
    <property type="project" value="UniProtKB-UniRule"/>
</dbReference>
<feature type="domain" description="Prephenate dehydratase" evidence="11">
    <location>
        <begin position="4"/>
        <end position="187"/>
    </location>
</feature>